<name>A0ABS7WWI6_9GAMM</name>
<feature type="signal peptide" evidence="1">
    <location>
        <begin position="1"/>
        <end position="23"/>
    </location>
</feature>
<dbReference type="RefSeq" id="WP_224420389.1">
    <property type="nucleotide sequence ID" value="NZ_JAGXFD010000001.1"/>
</dbReference>
<protein>
    <submittedName>
        <fullName evidence="2">Uncharacterized protein</fullName>
    </submittedName>
</protein>
<dbReference type="Proteomes" id="UP001319883">
    <property type="component" value="Unassembled WGS sequence"/>
</dbReference>
<keyword evidence="1" id="KW-0732">Signal</keyword>
<proteinExistence type="predicted"/>
<organism evidence="2 3">
    <name type="scientific">Modicisalibacter tunisiensis</name>
    <dbReference type="NCBI Taxonomy" id="390637"/>
    <lineage>
        <taxon>Bacteria</taxon>
        <taxon>Pseudomonadati</taxon>
        <taxon>Pseudomonadota</taxon>
        <taxon>Gammaproteobacteria</taxon>
        <taxon>Oceanospirillales</taxon>
        <taxon>Halomonadaceae</taxon>
        <taxon>Modicisalibacter</taxon>
    </lineage>
</organism>
<keyword evidence="3" id="KW-1185">Reference proteome</keyword>
<sequence length="97" mass="10703">MKPSIVKSFAVVAISLASVPAFAMDSLVIERFYIQNKEPLNASHKVADYPGLLRVSEGDKDSEGIRNNMRVNENAYHGNIPYLQRARAVGNLRGDAE</sequence>
<dbReference type="EMBL" id="JAGXFD010000001">
    <property type="protein sequence ID" value="MBZ9566973.1"/>
    <property type="molecule type" value="Genomic_DNA"/>
</dbReference>
<gene>
    <name evidence="2" type="ORF">KGQ91_04630</name>
</gene>
<reference evidence="2 3" key="1">
    <citation type="submission" date="2021-05" db="EMBL/GenBank/DDBJ databases">
        <title>Petroleum and Energy Research Collection (APPE): ex situ preservation of microbial diversity associated with the oil industry and exploitation of its biotechnological potential.</title>
        <authorList>
            <person name="Paixao C.T.M."/>
            <person name="Gomes M.B."/>
            <person name="Oliveira V.M."/>
        </authorList>
    </citation>
    <scope>NUCLEOTIDE SEQUENCE [LARGE SCALE GENOMIC DNA]</scope>
    <source>
        <strain evidence="2 3">LIT2</strain>
    </source>
</reference>
<feature type="chain" id="PRO_5045404222" evidence="1">
    <location>
        <begin position="24"/>
        <end position="97"/>
    </location>
</feature>
<evidence type="ECO:0000313" key="3">
    <source>
        <dbReference type="Proteomes" id="UP001319883"/>
    </source>
</evidence>
<comment type="caution">
    <text evidence="2">The sequence shown here is derived from an EMBL/GenBank/DDBJ whole genome shotgun (WGS) entry which is preliminary data.</text>
</comment>
<evidence type="ECO:0000313" key="2">
    <source>
        <dbReference type="EMBL" id="MBZ9566973.1"/>
    </source>
</evidence>
<accession>A0ABS7WWI6</accession>
<evidence type="ECO:0000256" key="1">
    <source>
        <dbReference type="SAM" id="SignalP"/>
    </source>
</evidence>